<accession>A0ABT9QNQ5</accession>
<organism evidence="2 3">
    <name type="scientific">Streptosporangium lutulentum</name>
    <dbReference type="NCBI Taxonomy" id="1461250"/>
    <lineage>
        <taxon>Bacteria</taxon>
        <taxon>Bacillati</taxon>
        <taxon>Actinomycetota</taxon>
        <taxon>Actinomycetes</taxon>
        <taxon>Streptosporangiales</taxon>
        <taxon>Streptosporangiaceae</taxon>
        <taxon>Streptosporangium</taxon>
    </lineage>
</organism>
<dbReference type="PANTHER" id="PTHR40469:SF2">
    <property type="entry name" value="GALACTOSE-BINDING DOMAIN-LIKE SUPERFAMILY PROTEIN"/>
    <property type="match status" value="1"/>
</dbReference>
<protein>
    <recommendedName>
        <fullName evidence="1">Ricin B lectin domain-containing protein</fullName>
    </recommendedName>
</protein>
<dbReference type="SMART" id="SM00458">
    <property type="entry name" value="RICIN"/>
    <property type="match status" value="1"/>
</dbReference>
<dbReference type="InterPro" id="IPR029010">
    <property type="entry name" value="ThuA-like"/>
</dbReference>
<dbReference type="Pfam" id="PF14200">
    <property type="entry name" value="RicinB_lectin_2"/>
    <property type="match status" value="2"/>
</dbReference>
<dbReference type="InterPro" id="IPR000772">
    <property type="entry name" value="Ricin_B_lectin"/>
</dbReference>
<evidence type="ECO:0000259" key="1">
    <source>
        <dbReference type="SMART" id="SM00458"/>
    </source>
</evidence>
<evidence type="ECO:0000313" key="3">
    <source>
        <dbReference type="Proteomes" id="UP001225356"/>
    </source>
</evidence>
<proteinExistence type="predicted"/>
<dbReference type="Proteomes" id="UP001225356">
    <property type="component" value="Unassembled WGS sequence"/>
</dbReference>
<name>A0ABT9QNQ5_9ACTN</name>
<dbReference type="Gene3D" id="2.80.10.50">
    <property type="match status" value="1"/>
</dbReference>
<gene>
    <name evidence="2" type="ORF">J2853_007591</name>
</gene>
<feature type="domain" description="Ricin B lectin" evidence="1">
    <location>
        <begin position="300"/>
        <end position="436"/>
    </location>
</feature>
<dbReference type="CDD" id="cd00161">
    <property type="entry name" value="beta-trefoil_Ricin-like"/>
    <property type="match status" value="1"/>
</dbReference>
<dbReference type="RefSeq" id="WP_307565641.1">
    <property type="nucleotide sequence ID" value="NZ_JAUSQU010000001.1"/>
</dbReference>
<dbReference type="InterPro" id="IPR035992">
    <property type="entry name" value="Ricin_B-like_lectins"/>
</dbReference>
<dbReference type="SUPFAM" id="SSF52317">
    <property type="entry name" value="Class I glutamine amidotransferase-like"/>
    <property type="match status" value="1"/>
</dbReference>
<evidence type="ECO:0000313" key="2">
    <source>
        <dbReference type="EMBL" id="MDP9848380.1"/>
    </source>
</evidence>
<keyword evidence="3" id="KW-1185">Reference proteome</keyword>
<dbReference type="Pfam" id="PF06283">
    <property type="entry name" value="ThuA"/>
    <property type="match status" value="1"/>
</dbReference>
<comment type="caution">
    <text evidence="2">The sequence shown here is derived from an EMBL/GenBank/DDBJ whole genome shotgun (WGS) entry which is preliminary data.</text>
</comment>
<sequence>MIRDNTAGTMRTWMRLTAMFAVMLGLTAIPIHGTAQASAAPSFKVLGLYSGTWDAAHINFVQDANKWFPQAAAENNFSYTSTNNWSQLNTANLQQYQVVLFLDDLPQTAAQRSAFEQYVRNGGGWMGFHVSAFNTDPQSWSWYHNEFLGTGAFKSNTWGPTSVTLRTEGGTHPSTARLPATFTSSISEWYSWNNDLRNNPNIKILGSVDPSSFPVGTDPNQSWRSGYYPIMWTNKNYKMLYANFGHNDMNYSNNTGLSSTFSSEVQNRFVIDGLKWLGGVTAPPTTPPTDPSDPISPTAWYTLVNSGSGKCVDVRAAAVTSGAAIQQYACNGTLAQRFQVQPTSGGFARINNRNNAAQSIDVTDVSLADGAPLQQWTYGGGNNQQWQAVSEGGGDYHFVSRLSAKCISVPNASTADSVQLVQRTCDGTSAQSFRLTRQS</sequence>
<dbReference type="PANTHER" id="PTHR40469">
    <property type="entry name" value="SECRETED GLYCOSYL HYDROLASE"/>
    <property type="match status" value="1"/>
</dbReference>
<reference evidence="2 3" key="1">
    <citation type="submission" date="2023-07" db="EMBL/GenBank/DDBJ databases">
        <title>Sequencing the genomes of 1000 actinobacteria strains.</title>
        <authorList>
            <person name="Klenk H.-P."/>
        </authorList>
    </citation>
    <scope>NUCLEOTIDE SEQUENCE [LARGE SCALE GENOMIC DNA]</scope>
    <source>
        <strain evidence="2 3">DSM 46740</strain>
    </source>
</reference>
<dbReference type="Gene3D" id="3.40.50.880">
    <property type="match status" value="1"/>
</dbReference>
<dbReference type="EMBL" id="JAUSQU010000001">
    <property type="protein sequence ID" value="MDP9848380.1"/>
    <property type="molecule type" value="Genomic_DNA"/>
</dbReference>
<dbReference type="PROSITE" id="PS50231">
    <property type="entry name" value="RICIN_B_LECTIN"/>
    <property type="match status" value="1"/>
</dbReference>
<dbReference type="InterPro" id="IPR029062">
    <property type="entry name" value="Class_I_gatase-like"/>
</dbReference>
<dbReference type="SUPFAM" id="SSF50370">
    <property type="entry name" value="Ricin B-like lectins"/>
    <property type="match status" value="1"/>
</dbReference>